<accession>A0A0B7A198</accession>
<gene>
    <name evidence="1" type="primary">ORF92196</name>
</gene>
<name>A0A0B7A198_9EUPU</name>
<reference evidence="1" key="1">
    <citation type="submission" date="2014-12" db="EMBL/GenBank/DDBJ databases">
        <title>Insight into the proteome of Arion vulgaris.</title>
        <authorList>
            <person name="Aradska J."/>
            <person name="Bulat T."/>
            <person name="Smidak R."/>
            <person name="Sarate P."/>
            <person name="Gangsoo J."/>
            <person name="Sialana F."/>
            <person name="Bilban M."/>
            <person name="Lubec G."/>
        </authorList>
    </citation>
    <scope>NUCLEOTIDE SEQUENCE</scope>
    <source>
        <tissue evidence="1">Skin</tissue>
    </source>
</reference>
<dbReference type="EMBL" id="HACG01027844">
    <property type="protein sequence ID" value="CEK74709.1"/>
    <property type="molecule type" value="Transcribed_RNA"/>
</dbReference>
<sequence>MNVVSTRCDLCLVLHPAELVFLRKGGKMSIQNMIHRTHKPASPPSGVDLETF</sequence>
<dbReference type="AlphaFoldDB" id="A0A0B7A198"/>
<evidence type="ECO:0000313" key="1">
    <source>
        <dbReference type="EMBL" id="CEK74709.1"/>
    </source>
</evidence>
<organism evidence="1">
    <name type="scientific">Arion vulgaris</name>
    <dbReference type="NCBI Taxonomy" id="1028688"/>
    <lineage>
        <taxon>Eukaryota</taxon>
        <taxon>Metazoa</taxon>
        <taxon>Spiralia</taxon>
        <taxon>Lophotrochozoa</taxon>
        <taxon>Mollusca</taxon>
        <taxon>Gastropoda</taxon>
        <taxon>Heterobranchia</taxon>
        <taxon>Euthyneura</taxon>
        <taxon>Panpulmonata</taxon>
        <taxon>Eupulmonata</taxon>
        <taxon>Stylommatophora</taxon>
        <taxon>Helicina</taxon>
        <taxon>Arionoidea</taxon>
        <taxon>Arionidae</taxon>
        <taxon>Arion</taxon>
    </lineage>
</organism>
<proteinExistence type="predicted"/>
<protein>
    <submittedName>
        <fullName evidence="1">Uncharacterized protein</fullName>
    </submittedName>
</protein>